<sequence>MSASEATKQKADELGITYPNNIGEDTLLKKIDEHLGNFSDADDSDEQQETPKTSSGSERPEKVTIILQEDENNQQPVPVGFNGKNYVIKRGVEVEVPYGVYAILKDATETHYDEDGNASQRQSYPFNVVI</sequence>
<proteinExistence type="predicted"/>
<evidence type="ECO:0008006" key="4">
    <source>
        <dbReference type="Google" id="ProtNLM"/>
    </source>
</evidence>
<keyword evidence="3" id="KW-1185">Reference proteome</keyword>
<feature type="region of interest" description="Disordered" evidence="1">
    <location>
        <begin position="1"/>
        <end position="21"/>
    </location>
</feature>
<organism evidence="2 3">
    <name type="scientific">Endozoicomonas gorgoniicola</name>
    <dbReference type="NCBI Taxonomy" id="1234144"/>
    <lineage>
        <taxon>Bacteria</taxon>
        <taxon>Pseudomonadati</taxon>
        <taxon>Pseudomonadota</taxon>
        <taxon>Gammaproteobacteria</taxon>
        <taxon>Oceanospirillales</taxon>
        <taxon>Endozoicomonadaceae</taxon>
        <taxon>Endozoicomonas</taxon>
    </lineage>
</organism>
<dbReference type="RefSeq" id="WP_262568791.1">
    <property type="nucleotide sequence ID" value="NZ_CP103299.1"/>
</dbReference>
<protein>
    <recommendedName>
        <fullName evidence="4">Rho termination factor N-terminal domain-containing protein</fullName>
    </recommendedName>
</protein>
<evidence type="ECO:0000256" key="1">
    <source>
        <dbReference type="SAM" id="MobiDB-lite"/>
    </source>
</evidence>
<dbReference type="EMBL" id="JAPFCC010000002">
    <property type="protein sequence ID" value="MCW7556490.1"/>
    <property type="molecule type" value="Genomic_DNA"/>
</dbReference>
<comment type="caution">
    <text evidence="2">The sequence shown here is derived from an EMBL/GenBank/DDBJ whole genome shotgun (WGS) entry which is preliminary data.</text>
</comment>
<name>A0ABT3N4D7_9GAMM</name>
<evidence type="ECO:0000313" key="3">
    <source>
        <dbReference type="Proteomes" id="UP001209854"/>
    </source>
</evidence>
<gene>
    <name evidence="2" type="ORF">NX722_28410</name>
</gene>
<accession>A0ABT3N4D7</accession>
<reference evidence="2 3" key="1">
    <citation type="submission" date="2022-10" db="EMBL/GenBank/DDBJ databases">
        <title>High-quality genome sequences of two octocoral-associated bacteria, Endozoicomonas euniceicola EF212 and Endozoicomonas gorgoniicola PS125.</title>
        <authorList>
            <person name="Chiou Y.-J."/>
            <person name="Chen Y.-H."/>
        </authorList>
    </citation>
    <scope>NUCLEOTIDE SEQUENCE [LARGE SCALE GENOMIC DNA]</scope>
    <source>
        <strain evidence="2 3">PS125</strain>
    </source>
</reference>
<dbReference type="Proteomes" id="UP001209854">
    <property type="component" value="Unassembled WGS sequence"/>
</dbReference>
<evidence type="ECO:0000313" key="2">
    <source>
        <dbReference type="EMBL" id="MCW7556490.1"/>
    </source>
</evidence>
<feature type="region of interest" description="Disordered" evidence="1">
    <location>
        <begin position="33"/>
        <end position="62"/>
    </location>
</feature>